<name>A0A9P5P2K4_9AGAR</name>
<comment type="caution">
    <text evidence="1">The sequence shown here is derived from an EMBL/GenBank/DDBJ whole genome shotgun (WGS) entry which is preliminary data.</text>
</comment>
<proteinExistence type="predicted"/>
<accession>A0A9P5P2K4</accession>
<evidence type="ECO:0000313" key="2">
    <source>
        <dbReference type="Proteomes" id="UP000772434"/>
    </source>
</evidence>
<sequence length="176" mass="20023">MASNLVCSHSLALSWSNLWANITVGLTMDRAKLLPSSISNINLYLEKFRMLEMWIQTSSTLVCSQNTTAHLRCLFALQSLRPCDPNHLPQFADHPFNTLHRNLATLLAFLEFVSIEIVELVSDFLQIRITGNTNLRSSPNDHSWYSRSNRISRCDREGSWSPISWPMTSQNNILAS</sequence>
<keyword evidence="2" id="KW-1185">Reference proteome</keyword>
<protein>
    <submittedName>
        <fullName evidence="1">Uncharacterized protein</fullName>
    </submittedName>
</protein>
<dbReference type="EMBL" id="JADNRY010000508">
    <property type="protein sequence ID" value="KAF9045884.1"/>
    <property type="molecule type" value="Genomic_DNA"/>
</dbReference>
<reference evidence="1" key="1">
    <citation type="submission" date="2020-11" db="EMBL/GenBank/DDBJ databases">
        <authorList>
            <consortium name="DOE Joint Genome Institute"/>
            <person name="Ahrendt S."/>
            <person name="Riley R."/>
            <person name="Andreopoulos W."/>
            <person name="Labutti K."/>
            <person name="Pangilinan J."/>
            <person name="Ruiz-Duenas F.J."/>
            <person name="Barrasa J.M."/>
            <person name="Sanchez-Garcia M."/>
            <person name="Camarero S."/>
            <person name="Miyauchi S."/>
            <person name="Serrano A."/>
            <person name="Linde D."/>
            <person name="Babiker R."/>
            <person name="Drula E."/>
            <person name="Ayuso-Fernandez I."/>
            <person name="Pacheco R."/>
            <person name="Padilla G."/>
            <person name="Ferreira P."/>
            <person name="Barriuso J."/>
            <person name="Kellner H."/>
            <person name="Castanera R."/>
            <person name="Alfaro M."/>
            <person name="Ramirez L."/>
            <person name="Pisabarro A.G."/>
            <person name="Kuo A."/>
            <person name="Tritt A."/>
            <person name="Lipzen A."/>
            <person name="He G."/>
            <person name="Yan M."/>
            <person name="Ng V."/>
            <person name="Cullen D."/>
            <person name="Martin F."/>
            <person name="Rosso M.-N."/>
            <person name="Henrissat B."/>
            <person name="Hibbett D."/>
            <person name="Martinez A.T."/>
            <person name="Grigoriev I.V."/>
        </authorList>
    </citation>
    <scope>NUCLEOTIDE SEQUENCE</scope>
    <source>
        <strain evidence="1">AH 40177</strain>
    </source>
</reference>
<dbReference type="Proteomes" id="UP000772434">
    <property type="component" value="Unassembled WGS sequence"/>
</dbReference>
<organism evidence="1 2">
    <name type="scientific">Rhodocollybia butyracea</name>
    <dbReference type="NCBI Taxonomy" id="206335"/>
    <lineage>
        <taxon>Eukaryota</taxon>
        <taxon>Fungi</taxon>
        <taxon>Dikarya</taxon>
        <taxon>Basidiomycota</taxon>
        <taxon>Agaricomycotina</taxon>
        <taxon>Agaricomycetes</taxon>
        <taxon>Agaricomycetidae</taxon>
        <taxon>Agaricales</taxon>
        <taxon>Marasmiineae</taxon>
        <taxon>Omphalotaceae</taxon>
        <taxon>Rhodocollybia</taxon>
    </lineage>
</organism>
<dbReference type="AlphaFoldDB" id="A0A9P5P2K4"/>
<gene>
    <name evidence="1" type="ORF">BDP27DRAFT_724648</name>
</gene>
<evidence type="ECO:0000313" key="1">
    <source>
        <dbReference type="EMBL" id="KAF9045884.1"/>
    </source>
</evidence>